<proteinExistence type="predicted"/>
<dbReference type="Pfam" id="PF06835">
    <property type="entry name" value="LptC"/>
    <property type="match status" value="1"/>
</dbReference>
<dbReference type="InterPro" id="IPR010664">
    <property type="entry name" value="LipoPS_assembly_LptC-rel"/>
</dbReference>
<keyword evidence="1" id="KW-0812">Transmembrane</keyword>
<evidence type="ECO:0000256" key="1">
    <source>
        <dbReference type="SAM" id="Phobius"/>
    </source>
</evidence>
<evidence type="ECO:0000313" key="3">
    <source>
        <dbReference type="Proteomes" id="UP000681075"/>
    </source>
</evidence>
<keyword evidence="3" id="KW-1185">Reference proteome</keyword>
<keyword evidence="1" id="KW-1133">Transmembrane helix</keyword>
<sequence>MEQEAAPARDRVAWTPAKRDPINLRRSRQVRMLRVALPVLVVVLLGVIALWPQFRPRQIETAQEERRRSEMVNTRFTGMDRSSRPYTITSDSAAQAMDGSGIVEMNHPVAEISLANGRWIAVKAVHGRYDQNTGKIDLDGAVELFHDEGYRFLTEKAHVDFNEGVVWGDQPVEGHGPKGEIRALGFRVTDKGENTVFTGPSKLTLRMADRPPS</sequence>
<dbReference type="AlphaFoldDB" id="A0A8S8XHA5"/>
<evidence type="ECO:0000313" key="2">
    <source>
        <dbReference type="EMBL" id="GIL40565.1"/>
    </source>
</evidence>
<keyword evidence="1" id="KW-0472">Membrane</keyword>
<gene>
    <name evidence="2" type="ORF">TMPK1_28020</name>
</gene>
<dbReference type="InterPro" id="IPR026265">
    <property type="entry name" value="LptC"/>
</dbReference>
<reference evidence="2" key="1">
    <citation type="submission" date="2021-02" db="EMBL/GenBank/DDBJ databases">
        <title>Genome sequence of Rhodospirillales sp. strain TMPK1 isolated from soil.</title>
        <authorList>
            <person name="Nakai R."/>
            <person name="Kusada H."/>
            <person name="Tamaki H."/>
        </authorList>
    </citation>
    <scope>NUCLEOTIDE SEQUENCE</scope>
    <source>
        <strain evidence="2">TMPK1</strain>
    </source>
</reference>
<dbReference type="GO" id="GO:0015221">
    <property type="term" value="F:lipopolysaccharide transmembrane transporter activity"/>
    <property type="evidence" value="ECO:0007669"/>
    <property type="project" value="InterPro"/>
</dbReference>
<dbReference type="GO" id="GO:0005886">
    <property type="term" value="C:plasma membrane"/>
    <property type="evidence" value="ECO:0007669"/>
    <property type="project" value="InterPro"/>
</dbReference>
<dbReference type="Proteomes" id="UP000681075">
    <property type="component" value="Unassembled WGS sequence"/>
</dbReference>
<protein>
    <recommendedName>
        <fullName evidence="4">LPS export ABC transporter periplasmic protein LptC</fullName>
    </recommendedName>
</protein>
<dbReference type="EMBL" id="BOPV01000001">
    <property type="protein sequence ID" value="GIL40565.1"/>
    <property type="molecule type" value="Genomic_DNA"/>
</dbReference>
<comment type="caution">
    <text evidence="2">The sequence shown here is derived from an EMBL/GenBank/DDBJ whole genome shotgun (WGS) entry which is preliminary data.</text>
</comment>
<dbReference type="Gene3D" id="2.60.450.10">
    <property type="entry name" value="Lipopolysaccharide (LPS) transport protein A like domain"/>
    <property type="match status" value="1"/>
</dbReference>
<evidence type="ECO:0008006" key="4">
    <source>
        <dbReference type="Google" id="ProtNLM"/>
    </source>
</evidence>
<accession>A0A8S8XHA5</accession>
<name>A0A8S8XHA5_9PROT</name>
<dbReference type="NCBIfam" id="TIGR04409">
    <property type="entry name" value="LptC_YrbK"/>
    <property type="match status" value="1"/>
</dbReference>
<dbReference type="RefSeq" id="WP_420243681.1">
    <property type="nucleotide sequence ID" value="NZ_BOPV01000001.1"/>
</dbReference>
<feature type="transmembrane region" description="Helical" evidence="1">
    <location>
        <begin position="35"/>
        <end position="54"/>
    </location>
</feature>
<organism evidence="2 3">
    <name type="scientific">Roseiterribacter gracilis</name>
    <dbReference type="NCBI Taxonomy" id="2812848"/>
    <lineage>
        <taxon>Bacteria</taxon>
        <taxon>Pseudomonadati</taxon>
        <taxon>Pseudomonadota</taxon>
        <taxon>Alphaproteobacteria</taxon>
        <taxon>Rhodospirillales</taxon>
        <taxon>Roseiterribacteraceae</taxon>
        <taxon>Roseiterribacter</taxon>
    </lineage>
</organism>